<evidence type="ECO:0000259" key="2">
    <source>
        <dbReference type="PROSITE" id="PS01031"/>
    </source>
</evidence>
<keyword evidence="1 3" id="KW-0346">Stress response</keyword>
<proteinExistence type="predicted"/>
<evidence type="ECO:0000256" key="1">
    <source>
        <dbReference type="ARBA" id="ARBA00023016"/>
    </source>
</evidence>
<dbReference type="Gene3D" id="2.60.40.790">
    <property type="match status" value="1"/>
</dbReference>
<dbReference type="Pfam" id="PF00011">
    <property type="entry name" value="HSP20"/>
    <property type="match status" value="1"/>
</dbReference>
<dbReference type="CDD" id="cd06470">
    <property type="entry name" value="ACD_IbpA-B_like"/>
    <property type="match status" value="1"/>
</dbReference>
<feature type="domain" description="SHSP" evidence="2">
    <location>
        <begin position="29"/>
        <end position="142"/>
    </location>
</feature>
<dbReference type="EMBL" id="UOEO01000215">
    <property type="protein sequence ID" value="VAW22819.1"/>
    <property type="molecule type" value="Genomic_DNA"/>
</dbReference>
<evidence type="ECO:0000313" key="3">
    <source>
        <dbReference type="EMBL" id="VAW22819.1"/>
    </source>
</evidence>
<reference evidence="3" key="1">
    <citation type="submission" date="2018-06" db="EMBL/GenBank/DDBJ databases">
        <authorList>
            <person name="Zhirakovskaya E."/>
        </authorList>
    </citation>
    <scope>NUCLEOTIDE SEQUENCE</scope>
</reference>
<dbReference type="PANTHER" id="PTHR47062:SF1">
    <property type="entry name" value="SMALL HEAT SHOCK PROTEIN IBPA"/>
    <property type="match status" value="1"/>
</dbReference>
<organism evidence="3">
    <name type="scientific">hydrothermal vent metagenome</name>
    <dbReference type="NCBI Taxonomy" id="652676"/>
    <lineage>
        <taxon>unclassified sequences</taxon>
        <taxon>metagenomes</taxon>
        <taxon>ecological metagenomes</taxon>
    </lineage>
</organism>
<dbReference type="AlphaFoldDB" id="A0A3B0UEB0"/>
<accession>A0A3B0UEB0</accession>
<dbReference type="InterPro" id="IPR002068">
    <property type="entry name" value="A-crystallin/Hsp20_dom"/>
</dbReference>
<protein>
    <submittedName>
        <fullName evidence="3">16 kDa heat shock protein A</fullName>
    </submittedName>
</protein>
<gene>
    <name evidence="3" type="ORF">MNBD_ALPHA12-1993</name>
</gene>
<dbReference type="PANTHER" id="PTHR47062">
    <property type="match status" value="1"/>
</dbReference>
<dbReference type="InterPro" id="IPR008978">
    <property type="entry name" value="HSP20-like_chaperone"/>
</dbReference>
<dbReference type="PROSITE" id="PS01031">
    <property type="entry name" value="SHSP"/>
    <property type="match status" value="1"/>
</dbReference>
<dbReference type="InterPro" id="IPR037913">
    <property type="entry name" value="ACD_IbpA/B"/>
</dbReference>
<name>A0A3B0UEB0_9ZZZZ</name>
<dbReference type="SUPFAM" id="SSF49764">
    <property type="entry name" value="HSP20-like chaperones"/>
    <property type="match status" value="1"/>
</dbReference>
<sequence length="156" mass="17450">MQTFDFSPFYRSTVGFDRLFSALDGLNVQESKSSYPPYNIERTGEDTYRISVAVAGFSKDDIAIEAKENNLTIKGGKSAEVDEQEGDFLHRGIASRAFDLRFQLADYVEIVGADLENGLLHVSLKRELPESKKPRQIKINADDGKTQIIEDQGTLN</sequence>